<name>A0A1B2JIH6_PICPA</name>
<gene>
    <name evidence="1" type="primary">SLX5</name>
    <name evidence="1" type="ORF">ATY40_BA7504499</name>
</gene>
<proteinExistence type="predicted"/>
<dbReference type="InterPro" id="IPR038886">
    <property type="entry name" value="E3_SLX5/Rfp1"/>
</dbReference>
<dbReference type="Proteomes" id="UP000094565">
    <property type="component" value="Chromosome 4"/>
</dbReference>
<reference evidence="1 2" key="1">
    <citation type="submission" date="2016-02" db="EMBL/GenBank/DDBJ databases">
        <title>Comparative genomic and transcriptomic foundation for Pichia pastoris.</title>
        <authorList>
            <person name="Love K.R."/>
            <person name="Shah K.A."/>
            <person name="Whittaker C.A."/>
            <person name="Wu J."/>
            <person name="Bartlett M.C."/>
            <person name="Ma D."/>
            <person name="Leeson R.L."/>
            <person name="Priest M."/>
            <person name="Young S.K."/>
            <person name="Love J.C."/>
        </authorList>
    </citation>
    <scope>NUCLEOTIDE SEQUENCE [LARGE SCALE GENOMIC DNA]</scope>
    <source>
        <strain evidence="1 2">ATCC 28485</strain>
    </source>
</reference>
<protein>
    <submittedName>
        <fullName evidence="1">BA75_04499T0</fullName>
    </submittedName>
</protein>
<dbReference type="OrthoDB" id="4090114at2759"/>
<dbReference type="AlphaFoldDB" id="A0A1B2JIH6"/>
<dbReference type="EMBL" id="CP014587">
    <property type="protein sequence ID" value="ANZ77773.1"/>
    <property type="molecule type" value="Genomic_DNA"/>
</dbReference>
<evidence type="ECO:0000313" key="1">
    <source>
        <dbReference type="EMBL" id="ANZ77773.1"/>
    </source>
</evidence>
<dbReference type="PANTHER" id="PTHR28042">
    <property type="entry name" value="E3 UBIQUITIN-PROTEIN LIGASE COMPLEX SLX5-SLX8 SUBUNIT SLX5"/>
    <property type="match status" value="1"/>
</dbReference>
<organism evidence="1 2">
    <name type="scientific">Komagataella pastoris</name>
    <name type="common">Yeast</name>
    <name type="synonym">Pichia pastoris</name>
    <dbReference type="NCBI Taxonomy" id="4922"/>
    <lineage>
        <taxon>Eukaryota</taxon>
        <taxon>Fungi</taxon>
        <taxon>Dikarya</taxon>
        <taxon>Ascomycota</taxon>
        <taxon>Saccharomycotina</taxon>
        <taxon>Pichiomycetes</taxon>
        <taxon>Pichiales</taxon>
        <taxon>Pichiaceae</taxon>
        <taxon>Komagataella</taxon>
    </lineage>
</organism>
<dbReference type="GO" id="GO:0033768">
    <property type="term" value="C:SUMO-targeted ubiquitin ligase complex"/>
    <property type="evidence" value="ECO:0007669"/>
    <property type="project" value="TreeGrafter"/>
</dbReference>
<sequence>MSKVCFGPVPPKPDVGSVNIGIGRSFTVLPEDFSGSRFRLSREPHLSLILPQKIHNRKKGNEGGLMSRVEGNSIISLASDEGESDNDDVEIISACTNSGPTNSAARTAPGQQEVIDVDALVEETEVVHDEDDDGDDDDIQFLSESRAATPVERADVIVTPNGDFPIPPRRVTLIQRAPFQNARYPQTSRILNPSELVFRTQEARRRRQRTIQARRRNLQNLFANHGSSNRIFFHRIGSHNQGDFEDDPDDPDYEYGQEMLPGPFGAVFVNSHILGRRNDYVDENNMARVMRMIAESEENMEDQRVDSRHRLARTVRKKKETASKIRTKTEEASFFTNKIDNTDDLRCLLCGMKLGSGFPADFKVDHEQNSASGILKYKVPAPWQCCNQVTDVDKELSKKVFFAKCGHVYCGRCVNNIMRSDLRKRNRKSQSILQALNYQLLSTVKSPDELKEKIVKELNSKTTKQKKPSKITKEELNISYEDICSPSVCSGWNCSQRLRNGKKSFREIYY</sequence>
<evidence type="ECO:0000313" key="2">
    <source>
        <dbReference type="Proteomes" id="UP000094565"/>
    </source>
</evidence>
<dbReference type="PANTHER" id="PTHR28042:SF1">
    <property type="entry name" value="E3 UBIQUITIN-PROTEIN LIGASE COMPLEX SLX5-SLX8 SUBUNIT SLX5"/>
    <property type="match status" value="1"/>
</dbReference>
<accession>A0A1B2JIH6</accession>
<keyword evidence="2" id="KW-1185">Reference proteome</keyword>
<dbReference type="GO" id="GO:0004842">
    <property type="term" value="F:ubiquitin-protein transferase activity"/>
    <property type="evidence" value="ECO:0007669"/>
    <property type="project" value="TreeGrafter"/>
</dbReference>